<dbReference type="Gene3D" id="1.10.287.950">
    <property type="entry name" value="Methyl-accepting chemotaxis protein"/>
    <property type="match status" value="1"/>
</dbReference>
<evidence type="ECO:0000313" key="15">
    <source>
        <dbReference type="Proteomes" id="UP000243426"/>
    </source>
</evidence>
<dbReference type="InterPro" id="IPR033479">
    <property type="entry name" value="dCache_1"/>
</dbReference>
<dbReference type="PANTHER" id="PTHR32089:SF39">
    <property type="entry name" value="METHYL-ACCEPTING CHEMOTAXIS PROTEIN HLYB"/>
    <property type="match status" value="1"/>
</dbReference>
<dbReference type="FunFam" id="1.10.287.950:FF:000001">
    <property type="entry name" value="Methyl-accepting chemotaxis sensory transducer"/>
    <property type="match status" value="1"/>
</dbReference>
<dbReference type="SMART" id="SM00304">
    <property type="entry name" value="HAMP"/>
    <property type="match status" value="2"/>
</dbReference>
<sequence length="627" mass="67273">MNLKFSHKILLAGCGIVILAFSLFALYNDYLQRNSIDNNLEFSINQAGKLTASSVENWLNGRLLLMKNLAENIANHPLEAARAELVGQPTFNSQFLLTYLGSTDGSLIQHPPVELPDDFDARTRPWYTDAVKANGSILTKPYLDQVTSGLVLTMATPVKRYDQLVGVVGGDLSLDTLVGIINSVDFGGLGHAFLVSGNGQVLVTPQQDQLMKNLGEIYTGDAPRLESGLQPVQLDGRQRLLSFTPIAGLPSVDWYIGLSIDRDKAYAPLSQFRTSAIIAMLVAVLAIAGLLSLLIKVLMRPLQNMARAMADIADGEGDLTRRLAVESRDEFGELSASFNQFVERIHASISEVASATRQVHDLALRVMTSSNASIAGSDEQSARTESVAAAINELGAAAQEIARNAADASSQASTASEHADDGKQVMERTIQAMSALSATINTSREQIEALNTSTEDIGHILDVIKGISAQTNLLALNAAIEAARAGDAGRGFAVVADEVRNLAHRTQESAEEIHRMITTLQQGSHDAVDTMQASQASSTESVKVANQAGERLNTVMQRIGEIDAMNQSVAAATEEQTTVVEALNMDISQINLLNQQGVANLQETLGDCDALSHQAGRLKQLVDSFKI</sequence>
<keyword evidence="8 10" id="KW-0807">Transducer</keyword>
<proteinExistence type="inferred from homology"/>
<keyword evidence="4" id="KW-0145">Chemotaxis</keyword>
<evidence type="ECO:0000259" key="12">
    <source>
        <dbReference type="PROSITE" id="PS50111"/>
    </source>
</evidence>
<dbReference type="OrthoDB" id="7021108at2"/>
<feature type="transmembrane region" description="Helical" evidence="11">
    <location>
        <begin position="276"/>
        <end position="299"/>
    </location>
</feature>
<dbReference type="EMBL" id="LT629748">
    <property type="protein sequence ID" value="SDS73590.1"/>
    <property type="molecule type" value="Genomic_DNA"/>
</dbReference>
<dbReference type="InterPro" id="IPR029151">
    <property type="entry name" value="Sensor-like_sf"/>
</dbReference>
<dbReference type="CDD" id="cd12912">
    <property type="entry name" value="PDC2_MCP_like"/>
    <property type="match status" value="1"/>
</dbReference>
<keyword evidence="15" id="KW-1185">Reference proteome</keyword>
<reference evidence="15" key="1">
    <citation type="submission" date="2016-10" db="EMBL/GenBank/DDBJ databases">
        <authorList>
            <person name="Varghese N."/>
            <person name="Submissions S."/>
        </authorList>
    </citation>
    <scope>NUCLEOTIDE SEQUENCE [LARGE SCALE GENOMIC DNA]</scope>
    <source>
        <strain evidence="15">2SM5</strain>
    </source>
</reference>
<comment type="subcellular location">
    <subcellularLocation>
        <location evidence="1">Cell membrane</location>
        <topology evidence="1">Multi-pass membrane protein</topology>
    </subcellularLocation>
</comment>
<evidence type="ECO:0000256" key="8">
    <source>
        <dbReference type="ARBA" id="ARBA00023224"/>
    </source>
</evidence>
<dbReference type="Pfam" id="PF00672">
    <property type="entry name" value="HAMP"/>
    <property type="match status" value="1"/>
</dbReference>
<evidence type="ECO:0000256" key="4">
    <source>
        <dbReference type="ARBA" id="ARBA00022500"/>
    </source>
</evidence>
<dbReference type="STRING" id="797277.SAMN05216198_2643"/>
<dbReference type="SMART" id="SM00283">
    <property type="entry name" value="MA"/>
    <property type="match status" value="1"/>
</dbReference>
<evidence type="ECO:0000256" key="3">
    <source>
        <dbReference type="ARBA" id="ARBA00022481"/>
    </source>
</evidence>
<keyword evidence="5 11" id="KW-0812">Transmembrane</keyword>
<dbReference type="PROSITE" id="PS50885">
    <property type="entry name" value="HAMP"/>
    <property type="match status" value="1"/>
</dbReference>
<dbReference type="Pfam" id="PF02743">
    <property type="entry name" value="dCache_1"/>
    <property type="match status" value="1"/>
</dbReference>
<keyword evidence="2" id="KW-1003">Cell membrane</keyword>
<feature type="domain" description="HAMP" evidence="13">
    <location>
        <begin position="296"/>
        <end position="350"/>
    </location>
</feature>
<evidence type="ECO:0000256" key="5">
    <source>
        <dbReference type="ARBA" id="ARBA00022692"/>
    </source>
</evidence>
<gene>
    <name evidence="14" type="ORF">SAMN05216198_2643</name>
</gene>
<dbReference type="CDD" id="cd11386">
    <property type="entry name" value="MCP_signal"/>
    <property type="match status" value="1"/>
</dbReference>
<evidence type="ECO:0000256" key="1">
    <source>
        <dbReference type="ARBA" id="ARBA00004651"/>
    </source>
</evidence>
<dbReference type="RefSeq" id="WP_090273994.1">
    <property type="nucleotide sequence ID" value="NZ_LT629748.1"/>
</dbReference>
<dbReference type="GO" id="GO:0005886">
    <property type="term" value="C:plasma membrane"/>
    <property type="evidence" value="ECO:0007669"/>
    <property type="project" value="UniProtKB-SubCell"/>
</dbReference>
<keyword evidence="3" id="KW-0488">Methylation</keyword>
<dbReference type="Pfam" id="PF00015">
    <property type="entry name" value="MCPsignal"/>
    <property type="match status" value="1"/>
</dbReference>
<keyword evidence="6 11" id="KW-1133">Transmembrane helix</keyword>
<evidence type="ECO:0000313" key="14">
    <source>
        <dbReference type="EMBL" id="SDS73590.1"/>
    </source>
</evidence>
<dbReference type="Gene3D" id="3.30.450.20">
    <property type="entry name" value="PAS domain"/>
    <property type="match status" value="2"/>
</dbReference>
<name>A0A1H1UMN3_9GAMM</name>
<evidence type="ECO:0000259" key="13">
    <source>
        <dbReference type="PROSITE" id="PS50885"/>
    </source>
</evidence>
<evidence type="ECO:0000256" key="6">
    <source>
        <dbReference type="ARBA" id="ARBA00022989"/>
    </source>
</evidence>
<evidence type="ECO:0000256" key="11">
    <source>
        <dbReference type="SAM" id="Phobius"/>
    </source>
</evidence>
<accession>A0A1H1UMN3</accession>
<comment type="similarity">
    <text evidence="9">Belongs to the methyl-accepting chemotaxis (MCP) protein family.</text>
</comment>
<dbReference type="GO" id="GO:0007165">
    <property type="term" value="P:signal transduction"/>
    <property type="evidence" value="ECO:0007669"/>
    <property type="project" value="UniProtKB-KW"/>
</dbReference>
<dbReference type="SUPFAM" id="SSF58104">
    <property type="entry name" value="Methyl-accepting chemotaxis protein (MCP) signaling domain"/>
    <property type="match status" value="1"/>
</dbReference>
<dbReference type="InterPro" id="IPR004089">
    <property type="entry name" value="MCPsignal_dom"/>
</dbReference>
<dbReference type="PANTHER" id="PTHR32089">
    <property type="entry name" value="METHYL-ACCEPTING CHEMOTAXIS PROTEIN MCPB"/>
    <property type="match status" value="1"/>
</dbReference>
<dbReference type="InterPro" id="IPR003660">
    <property type="entry name" value="HAMP_dom"/>
</dbReference>
<dbReference type="CDD" id="cd06225">
    <property type="entry name" value="HAMP"/>
    <property type="match status" value="1"/>
</dbReference>
<dbReference type="Proteomes" id="UP000243426">
    <property type="component" value="Chromosome I"/>
</dbReference>
<dbReference type="AlphaFoldDB" id="A0A1H1UMN3"/>
<evidence type="ECO:0000256" key="9">
    <source>
        <dbReference type="ARBA" id="ARBA00029447"/>
    </source>
</evidence>
<dbReference type="SUPFAM" id="SSF103190">
    <property type="entry name" value="Sensory domain-like"/>
    <property type="match status" value="1"/>
</dbReference>
<evidence type="ECO:0000256" key="7">
    <source>
        <dbReference type="ARBA" id="ARBA00023136"/>
    </source>
</evidence>
<feature type="domain" description="Methyl-accepting transducer" evidence="12">
    <location>
        <begin position="355"/>
        <end position="591"/>
    </location>
</feature>
<protein>
    <submittedName>
        <fullName evidence="14">Methyl-accepting chemotaxis sensory transducer with Cache sensor</fullName>
    </submittedName>
</protein>
<organism evidence="14 15">
    <name type="scientific">Halopseudomonas litoralis</name>
    <dbReference type="NCBI Taxonomy" id="797277"/>
    <lineage>
        <taxon>Bacteria</taxon>
        <taxon>Pseudomonadati</taxon>
        <taxon>Pseudomonadota</taxon>
        <taxon>Gammaproteobacteria</taxon>
        <taxon>Pseudomonadales</taxon>
        <taxon>Pseudomonadaceae</taxon>
        <taxon>Halopseudomonas</taxon>
    </lineage>
</organism>
<evidence type="ECO:0000256" key="10">
    <source>
        <dbReference type="PROSITE-ProRule" id="PRU00284"/>
    </source>
</evidence>
<dbReference type="GO" id="GO:0006935">
    <property type="term" value="P:chemotaxis"/>
    <property type="evidence" value="ECO:0007669"/>
    <property type="project" value="UniProtKB-KW"/>
</dbReference>
<keyword evidence="7 11" id="KW-0472">Membrane</keyword>
<evidence type="ECO:0000256" key="2">
    <source>
        <dbReference type="ARBA" id="ARBA00022475"/>
    </source>
</evidence>
<dbReference type="PROSITE" id="PS50111">
    <property type="entry name" value="CHEMOTAXIS_TRANSDUC_2"/>
    <property type="match status" value="1"/>
</dbReference>
<dbReference type="CDD" id="cd12913">
    <property type="entry name" value="PDC1_MCP_like"/>
    <property type="match status" value="1"/>
</dbReference>